<dbReference type="InterPro" id="IPR036689">
    <property type="entry name" value="ESAT-6-like_sf"/>
</dbReference>
<protein>
    <recommendedName>
        <fullName evidence="1">ESAT-6-like protein</fullName>
    </recommendedName>
</protein>
<evidence type="ECO:0000313" key="4">
    <source>
        <dbReference type="Proteomes" id="UP000092574"/>
    </source>
</evidence>
<dbReference type="RefSeq" id="WP_065544067.1">
    <property type="nucleotide sequence ID" value="NZ_CP015405.2"/>
</dbReference>
<dbReference type="STRING" id="1796616.A4V09_20870"/>
<dbReference type="OrthoDB" id="1766584at2"/>
<sequence length="100" mass="11179">MALIRVTAKELKAKAEELRGLNGQFKSAVSELEGTEGQLTGMWEGEAKNAFHNAFQSDKAQMDNFYNAIENYVARLESAAAKYEQTENANVEIANTRSYR</sequence>
<name>A0A1C7IGI7_9FIRM</name>
<keyword evidence="4" id="KW-1185">Reference proteome</keyword>
<dbReference type="AlphaFoldDB" id="A0A1C7IGI7"/>
<reference evidence="3" key="1">
    <citation type="submission" date="2017-04" db="EMBL/GenBank/DDBJ databases">
        <title>Complete Genome Sequences of Twelve Strains of a Stable Defined Moderately Diverse Mouse Microbiota 2 (sDMDMm2).</title>
        <authorList>
            <person name="Uchimura Y."/>
            <person name="Wyss M."/>
            <person name="Brugiroux S."/>
            <person name="Limenitakis J.P."/>
            <person name="Stecher B."/>
            <person name="McCoy K.D."/>
            <person name="Macpherson A.J."/>
        </authorList>
    </citation>
    <scope>NUCLEOTIDE SEQUENCE</scope>
    <source>
        <strain evidence="3">YL58</strain>
    </source>
</reference>
<dbReference type="EMBL" id="CP015405">
    <property type="protein sequence ID" value="ANU77973.1"/>
    <property type="molecule type" value="Genomic_DNA"/>
</dbReference>
<evidence type="ECO:0000313" key="3">
    <source>
        <dbReference type="EMBL" id="ANU77973.1"/>
    </source>
</evidence>
<evidence type="ECO:0000256" key="2">
    <source>
        <dbReference type="SAM" id="Coils"/>
    </source>
</evidence>
<dbReference type="Proteomes" id="UP000092574">
    <property type="component" value="Chromosome"/>
</dbReference>
<dbReference type="NCBIfam" id="TIGR03930">
    <property type="entry name" value="WXG100_ESAT6"/>
    <property type="match status" value="1"/>
</dbReference>
<organism evidence="3 4">
    <name type="scientific">Blautia pseudococcoides</name>
    <dbReference type="NCBI Taxonomy" id="1796616"/>
    <lineage>
        <taxon>Bacteria</taxon>
        <taxon>Bacillati</taxon>
        <taxon>Bacillota</taxon>
        <taxon>Clostridia</taxon>
        <taxon>Lachnospirales</taxon>
        <taxon>Lachnospiraceae</taxon>
        <taxon>Blautia</taxon>
    </lineage>
</organism>
<evidence type="ECO:0000256" key="1">
    <source>
        <dbReference type="RuleBase" id="RU362001"/>
    </source>
</evidence>
<proteinExistence type="inferred from homology"/>
<dbReference type="InterPro" id="IPR010310">
    <property type="entry name" value="T7SS_ESAT-6-like"/>
</dbReference>
<dbReference type="SUPFAM" id="SSF140453">
    <property type="entry name" value="EsxAB dimer-like"/>
    <property type="match status" value="1"/>
</dbReference>
<gene>
    <name evidence="3" type="ORF">A4V09_20870</name>
</gene>
<feature type="coiled-coil region" evidence="2">
    <location>
        <begin position="66"/>
        <end position="96"/>
    </location>
</feature>
<keyword evidence="2" id="KW-0175">Coiled coil</keyword>
<comment type="similarity">
    <text evidence="1">Belongs to the WXG100 family.</text>
</comment>
<accession>A0A1C7IGI7</accession>
<dbReference type="KEGG" id="byl:A4V09_20870"/>
<dbReference type="Gene3D" id="1.10.287.1060">
    <property type="entry name" value="ESAT-6-like"/>
    <property type="match status" value="1"/>
</dbReference>
<dbReference type="Pfam" id="PF06013">
    <property type="entry name" value="WXG100"/>
    <property type="match status" value="1"/>
</dbReference>